<dbReference type="OrthoDB" id="1938138at2759"/>
<evidence type="ECO:0000313" key="2">
    <source>
        <dbReference type="EMBL" id="OMH84016.1"/>
    </source>
</evidence>
<proteinExistence type="predicted"/>
<dbReference type="EMBL" id="LSSK01000268">
    <property type="protein sequence ID" value="OMH84016.1"/>
    <property type="molecule type" value="Genomic_DNA"/>
</dbReference>
<dbReference type="Proteomes" id="UP000188320">
    <property type="component" value="Unassembled WGS sequence"/>
</dbReference>
<dbReference type="GO" id="GO:0000811">
    <property type="term" value="C:GINS complex"/>
    <property type="evidence" value="ECO:0007669"/>
    <property type="project" value="TreeGrafter"/>
</dbReference>
<dbReference type="InterPro" id="IPR007257">
    <property type="entry name" value="GINS_Psf2"/>
</dbReference>
<keyword evidence="3" id="KW-1185">Reference proteome</keyword>
<protein>
    <submittedName>
        <fullName evidence="2">DNA replication complex GINS protein PSF2</fullName>
    </submittedName>
</protein>
<gene>
    <name evidence="2" type="ORF">AX774_g2478</name>
</gene>
<dbReference type="InterPro" id="IPR056784">
    <property type="entry name" value="PSF2_N"/>
</dbReference>
<dbReference type="GO" id="GO:0000727">
    <property type="term" value="P:double-strand break repair via break-induced replication"/>
    <property type="evidence" value="ECO:0007669"/>
    <property type="project" value="TreeGrafter"/>
</dbReference>
<dbReference type="AlphaFoldDB" id="A0A1R1PSP7"/>
<reference evidence="3" key="1">
    <citation type="submission" date="2017-01" db="EMBL/GenBank/DDBJ databases">
        <authorList>
            <person name="Wang Y."/>
            <person name="White M."/>
            <person name="Kvist S."/>
            <person name="Moncalvo J.-M."/>
        </authorList>
    </citation>
    <scope>NUCLEOTIDE SEQUENCE [LARGE SCALE GENOMIC DNA]</scope>
    <source>
        <strain evidence="3">COL-18-3</strain>
    </source>
</reference>
<accession>A0A1R1PSP7</accession>
<dbReference type="Pfam" id="PF25005">
    <property type="entry name" value="PSF2_N"/>
    <property type="match status" value="1"/>
</dbReference>
<evidence type="ECO:0000313" key="3">
    <source>
        <dbReference type="Proteomes" id="UP000188320"/>
    </source>
</evidence>
<dbReference type="SUPFAM" id="SSF160059">
    <property type="entry name" value="PriA/YqbF domain"/>
    <property type="match status" value="1"/>
</dbReference>
<feature type="domain" description="DNA replication complex GINS protein PSF2 N-terminal" evidence="1">
    <location>
        <begin position="1"/>
        <end position="44"/>
    </location>
</feature>
<dbReference type="Gene3D" id="3.40.5.50">
    <property type="match status" value="1"/>
</dbReference>
<dbReference type="CDD" id="cd21694">
    <property type="entry name" value="GINS_B_Psf2"/>
    <property type="match status" value="1"/>
</dbReference>
<evidence type="ECO:0000259" key="1">
    <source>
        <dbReference type="Pfam" id="PF25005"/>
    </source>
</evidence>
<name>A0A1R1PSP7_ZANCU</name>
<comment type="caution">
    <text evidence="2">The sequence shown here is derived from an EMBL/GenBank/DDBJ whole genome shotgun (WGS) entry which is preliminary data.</text>
</comment>
<dbReference type="PANTHER" id="PTHR12772:SF0">
    <property type="entry name" value="DNA REPLICATION COMPLEX GINS PROTEIN PSF2"/>
    <property type="match status" value="1"/>
</dbReference>
<sequence length="122" mass="14345">MPLFNKEKLELITGTIGPFNPLKQIEVPLWLAIQLKKLDLCRFVIPQWLTAENLEHIYIAEKTQGWHSQSCMRTSSTVSYFAGIVSLDTIELFRTRTQPFSWIMGIPKQHYLEYHKRKLPKK</sequence>
<dbReference type="GO" id="GO:0006260">
    <property type="term" value="P:DNA replication"/>
    <property type="evidence" value="ECO:0007669"/>
    <property type="project" value="InterPro"/>
</dbReference>
<organism evidence="2 3">
    <name type="scientific">Zancudomyces culisetae</name>
    <name type="common">Gut fungus</name>
    <name type="synonym">Smittium culisetae</name>
    <dbReference type="NCBI Taxonomy" id="1213189"/>
    <lineage>
        <taxon>Eukaryota</taxon>
        <taxon>Fungi</taxon>
        <taxon>Fungi incertae sedis</taxon>
        <taxon>Zoopagomycota</taxon>
        <taxon>Kickxellomycotina</taxon>
        <taxon>Harpellomycetes</taxon>
        <taxon>Harpellales</taxon>
        <taxon>Legeriomycetaceae</taxon>
        <taxon>Zancudomyces</taxon>
    </lineage>
</organism>
<dbReference type="PANTHER" id="PTHR12772">
    <property type="entry name" value="DNA REPLICATION COMPLEX GINS PROTEIN PSF2"/>
    <property type="match status" value="1"/>
</dbReference>